<accession>A0A8J3JD70</accession>
<evidence type="ECO:0008006" key="3">
    <source>
        <dbReference type="Google" id="ProtNLM"/>
    </source>
</evidence>
<reference evidence="1" key="1">
    <citation type="submission" date="2021-01" db="EMBL/GenBank/DDBJ databases">
        <title>Whole genome shotgun sequence of Actinocatenispora rupis NBRC 107355.</title>
        <authorList>
            <person name="Komaki H."/>
            <person name="Tamura T."/>
        </authorList>
    </citation>
    <scope>NUCLEOTIDE SEQUENCE</scope>
    <source>
        <strain evidence="1">NBRC 107355</strain>
    </source>
</reference>
<organism evidence="1 2">
    <name type="scientific">Actinocatenispora rupis</name>
    <dbReference type="NCBI Taxonomy" id="519421"/>
    <lineage>
        <taxon>Bacteria</taxon>
        <taxon>Bacillati</taxon>
        <taxon>Actinomycetota</taxon>
        <taxon>Actinomycetes</taxon>
        <taxon>Micromonosporales</taxon>
        <taxon>Micromonosporaceae</taxon>
        <taxon>Actinocatenispora</taxon>
    </lineage>
</organism>
<comment type="caution">
    <text evidence="1">The sequence shown here is derived from an EMBL/GenBank/DDBJ whole genome shotgun (WGS) entry which is preliminary data.</text>
</comment>
<name>A0A8J3JD70_9ACTN</name>
<gene>
    <name evidence="1" type="ORF">Aru02nite_71440</name>
</gene>
<proteinExistence type="predicted"/>
<dbReference type="EMBL" id="BOMB01000055">
    <property type="protein sequence ID" value="GID16255.1"/>
    <property type="molecule type" value="Genomic_DNA"/>
</dbReference>
<sequence length="252" mass="27035">MAVGHQLACGHYPAGMSDDEPLYGAQHVLCVLGAGPDLGTIGALGADAGFRLDREYSSDAPDEAMPAAFRACADATFGEDDRDAVAAHGSVGYLVGPRFLPPGTEDAVARRALALVADVLRAGAVAVKHESSLVAHGRERWLALAADGDTAGAFVRLPIRSGNLLYSTGMHLLGRPDVELAHDGDRTRVPEWVELMHALVAYQVVDDEPMADGEGFRLAPDAPRWVLRRTGCTRFEPDDLSYNPYGYWRLEP</sequence>
<keyword evidence="2" id="KW-1185">Reference proteome</keyword>
<evidence type="ECO:0000313" key="1">
    <source>
        <dbReference type="EMBL" id="GID16255.1"/>
    </source>
</evidence>
<protein>
    <recommendedName>
        <fullName evidence="3">DUF4261 domain-containing protein</fullName>
    </recommendedName>
</protein>
<dbReference type="Proteomes" id="UP000612808">
    <property type="component" value="Unassembled WGS sequence"/>
</dbReference>
<dbReference type="AlphaFoldDB" id="A0A8J3JD70"/>
<evidence type="ECO:0000313" key="2">
    <source>
        <dbReference type="Proteomes" id="UP000612808"/>
    </source>
</evidence>